<evidence type="ECO:0000256" key="3">
    <source>
        <dbReference type="ARBA" id="ARBA00022448"/>
    </source>
</evidence>
<dbReference type="Proteomes" id="UP000019277">
    <property type="component" value="Unassembled WGS sequence"/>
</dbReference>
<evidence type="ECO:0000256" key="6">
    <source>
        <dbReference type="ARBA" id="ARBA00023251"/>
    </source>
</evidence>
<feature type="domain" description="ABC transporter" evidence="7">
    <location>
        <begin position="4"/>
        <end position="236"/>
    </location>
</feature>
<keyword evidence="3" id="KW-0813">Transport</keyword>
<dbReference type="eggNOG" id="COG1131">
    <property type="taxonomic scope" value="Bacteria"/>
</dbReference>
<dbReference type="GO" id="GO:0005524">
    <property type="term" value="F:ATP binding"/>
    <property type="evidence" value="ECO:0007669"/>
    <property type="project" value="UniProtKB-KW"/>
</dbReference>
<name>W7IGX2_9PSEU</name>
<keyword evidence="6" id="KW-0046">Antibiotic resistance</keyword>
<dbReference type="GO" id="GO:0016887">
    <property type="term" value="F:ATP hydrolysis activity"/>
    <property type="evidence" value="ECO:0007669"/>
    <property type="project" value="InterPro"/>
</dbReference>
<comment type="similarity">
    <text evidence="2">Belongs to the ABC transporter superfamily.</text>
</comment>
<dbReference type="GO" id="GO:0005886">
    <property type="term" value="C:plasma membrane"/>
    <property type="evidence" value="ECO:0007669"/>
    <property type="project" value="UniProtKB-SubCell"/>
</dbReference>
<dbReference type="Gene3D" id="3.40.50.300">
    <property type="entry name" value="P-loop containing nucleotide triphosphate hydrolases"/>
    <property type="match status" value="1"/>
</dbReference>
<dbReference type="GO" id="GO:0046677">
    <property type="term" value="P:response to antibiotic"/>
    <property type="evidence" value="ECO:0007669"/>
    <property type="project" value="UniProtKB-KW"/>
</dbReference>
<dbReference type="EMBL" id="AYXG01000198">
    <property type="protein sequence ID" value="EWC59548.1"/>
    <property type="molecule type" value="Genomic_DNA"/>
</dbReference>
<dbReference type="STRING" id="909613.UO65_5153"/>
<dbReference type="AlphaFoldDB" id="W7IGX2"/>
<dbReference type="PANTHER" id="PTHR42711">
    <property type="entry name" value="ABC TRANSPORTER ATP-BINDING PROTEIN"/>
    <property type="match status" value="1"/>
</dbReference>
<dbReference type="PROSITE" id="PS50893">
    <property type="entry name" value="ABC_TRANSPORTER_2"/>
    <property type="match status" value="1"/>
</dbReference>
<dbReference type="InterPro" id="IPR050763">
    <property type="entry name" value="ABC_transporter_ATP-binding"/>
</dbReference>
<evidence type="ECO:0000256" key="1">
    <source>
        <dbReference type="ARBA" id="ARBA00004202"/>
    </source>
</evidence>
<organism evidence="8 9">
    <name type="scientific">Actinokineospora spheciospongiae</name>
    <dbReference type="NCBI Taxonomy" id="909613"/>
    <lineage>
        <taxon>Bacteria</taxon>
        <taxon>Bacillati</taxon>
        <taxon>Actinomycetota</taxon>
        <taxon>Actinomycetes</taxon>
        <taxon>Pseudonocardiales</taxon>
        <taxon>Pseudonocardiaceae</taxon>
        <taxon>Actinokineospora</taxon>
    </lineage>
</organism>
<reference evidence="8 9" key="1">
    <citation type="journal article" date="2014" name="Genome Announc.">
        <title>Draft Genome Sequence of the Antitrypanosomally Active Sponge-Associated Bacterium Actinokineospora sp. Strain EG49.</title>
        <authorList>
            <person name="Harjes J."/>
            <person name="Ryu T."/>
            <person name="Abdelmohsen U.R."/>
            <person name="Moitinho-Silva L."/>
            <person name="Horn H."/>
            <person name="Ravasi T."/>
            <person name="Hentschel U."/>
        </authorList>
    </citation>
    <scope>NUCLEOTIDE SEQUENCE [LARGE SCALE GENOMIC DNA]</scope>
    <source>
        <strain evidence="8 9">EG49</strain>
    </source>
</reference>
<comment type="caution">
    <text evidence="8">The sequence shown here is derived from an EMBL/GenBank/DDBJ whole genome shotgun (WGS) entry which is preliminary data.</text>
</comment>
<dbReference type="PROSITE" id="PS00211">
    <property type="entry name" value="ABC_TRANSPORTER_1"/>
    <property type="match status" value="1"/>
</dbReference>
<dbReference type="InterPro" id="IPR027417">
    <property type="entry name" value="P-loop_NTPase"/>
</dbReference>
<dbReference type="InterPro" id="IPR017871">
    <property type="entry name" value="ABC_transporter-like_CS"/>
</dbReference>
<keyword evidence="4" id="KW-0547">Nucleotide-binding</keyword>
<proteinExistence type="inferred from homology"/>
<evidence type="ECO:0000256" key="5">
    <source>
        <dbReference type="ARBA" id="ARBA00022840"/>
    </source>
</evidence>
<keyword evidence="9" id="KW-1185">Reference proteome</keyword>
<evidence type="ECO:0000313" key="8">
    <source>
        <dbReference type="EMBL" id="EWC59548.1"/>
    </source>
</evidence>
<dbReference type="InterPro" id="IPR003439">
    <property type="entry name" value="ABC_transporter-like_ATP-bd"/>
</dbReference>
<comment type="subcellular location">
    <subcellularLocation>
        <location evidence="1">Cell membrane</location>
        <topology evidence="1">Peripheral membrane protein</topology>
    </subcellularLocation>
</comment>
<evidence type="ECO:0000256" key="4">
    <source>
        <dbReference type="ARBA" id="ARBA00022741"/>
    </source>
</evidence>
<dbReference type="SUPFAM" id="SSF52540">
    <property type="entry name" value="P-loop containing nucleoside triphosphate hydrolases"/>
    <property type="match status" value="1"/>
</dbReference>
<accession>W7IGX2</accession>
<dbReference type="PATRIC" id="fig|909613.9.peg.5150"/>
<evidence type="ECO:0000259" key="7">
    <source>
        <dbReference type="PROSITE" id="PS50893"/>
    </source>
</evidence>
<evidence type="ECO:0000313" key="9">
    <source>
        <dbReference type="Proteomes" id="UP000019277"/>
    </source>
</evidence>
<sequence>MSAVEVIELVKQYKKSPKPAVDGLSFSVEPGEVFGLLGPNGAGKTTTVGVLTTRVMPTGGKARILGVDVVAEATRARQLLAVVPQRNNLDRSLDIRGNLLFHAAYHGVGRAERNKRADEILDRMGLADRAGDKVDLVSGGQAQRIMIARALMHRPKVMFLDEPSTGLDPQARLFVHDRVAELRGEGVTVVLTTHDMDEAEKLCDRIGIVDHGKLLALDTPAGLTKGLPGSTTVSVTVRLGDTEAARVEAALGGIDGVERVESIRAGAAAPAGMPPGLPPGMPGMPAGAPAAPAAAAGTAQYRLYTGHDAAVVLPAVLRVLGDESCEVSDLSIGTPSLEDVFIHLTGRELR</sequence>
<keyword evidence="5" id="KW-0067">ATP-binding</keyword>
<dbReference type="Pfam" id="PF00005">
    <property type="entry name" value="ABC_tran"/>
    <property type="match status" value="1"/>
</dbReference>
<dbReference type="SMART" id="SM00382">
    <property type="entry name" value="AAA"/>
    <property type="match status" value="1"/>
</dbReference>
<evidence type="ECO:0000256" key="2">
    <source>
        <dbReference type="ARBA" id="ARBA00005417"/>
    </source>
</evidence>
<dbReference type="InterPro" id="IPR003593">
    <property type="entry name" value="AAA+_ATPase"/>
</dbReference>
<gene>
    <name evidence="8" type="ORF">UO65_5153</name>
</gene>
<dbReference type="PANTHER" id="PTHR42711:SF5">
    <property type="entry name" value="ABC TRANSPORTER ATP-BINDING PROTEIN NATA"/>
    <property type="match status" value="1"/>
</dbReference>
<protein>
    <submittedName>
        <fullName evidence="8">ABC-type multidrug transport system, ATPase component</fullName>
    </submittedName>
</protein>